<feature type="domain" description="4Fe-4S ferredoxin-type" evidence="4">
    <location>
        <begin position="600"/>
        <end position="629"/>
    </location>
</feature>
<evidence type="ECO:0000256" key="2">
    <source>
        <dbReference type="ARBA" id="ARBA00023002"/>
    </source>
</evidence>
<sequence length="642" mass="70464">MKPMGEMLVQQNAFDEIVMGNTALVRAMVESGTRVVTSYPGSPTPEIATAIQSIPPDQRPFYFEFSINEKVACEVAYGAAINGHFSTVFFKSVGMNVASDTFIQLNLMNIIGGMVIVLGDDPGANSSQNEQDNRHFARMGYTPVLEPANPQEVYTFYREAAALSTKYHMPVILRLTTHVCHAREKVAFGPYTPGRFDDTPRFDVENGPYIPLTTTVAPKKKRALEKLADVEKVGEKSPLNRLIDNNNQRFGIITMGLPFLSLMDVLETADTKPDILKLGFVYPVPRKLVENFIARHREVQVLEELDDILEKDVKAIAFDAGVGTKIYGKETLDDWIGEYTADRVYEILKRRWPDTLPETGAQGQGAVGVPEIIVPDRPAQMCPGCGHRSAFYAIKKAVETTDITVGDIGCHTLGFLPPYEMGQLLMCMGASPGIGSGLSLFNRSRRVVAFMGDSTFFHAGLPGITNAVFNNHNITLILMENGTTAMTGHQDNPATDRTLGGVSGKISIKAVLQALGVKHVYEVDTYLQDQLTDLVKQAMTDDGFSVVIARHPCMLKFTREQRRNKNKDRPGVTIDTSVCKRHHVCIAEFGCPSFTRNPDKSIGVNSDLCIGDRSCVQTCPVSAIVPRKSAIGTEPSPQGGHE</sequence>
<keyword evidence="6" id="KW-1185">Reference proteome</keyword>
<evidence type="ECO:0000259" key="4">
    <source>
        <dbReference type="PROSITE" id="PS51379"/>
    </source>
</evidence>
<dbReference type="EMBL" id="CP001087">
    <property type="protein sequence ID" value="ACN17136.1"/>
    <property type="molecule type" value="Genomic_DNA"/>
</dbReference>
<dbReference type="GO" id="GO:0046872">
    <property type="term" value="F:metal ion binding"/>
    <property type="evidence" value="ECO:0007669"/>
    <property type="project" value="UniProtKB-UniRule"/>
</dbReference>
<dbReference type="Pfam" id="PF01855">
    <property type="entry name" value="POR_N"/>
    <property type="match status" value="1"/>
</dbReference>
<keyword evidence="3" id="KW-0004">4Fe-4S</keyword>
<evidence type="ECO:0000313" key="5">
    <source>
        <dbReference type="EMBL" id="ACN17136.1"/>
    </source>
</evidence>
<dbReference type="CDD" id="cd07034">
    <property type="entry name" value="TPP_PYR_PFOR_IOR-alpha_like"/>
    <property type="match status" value="1"/>
</dbReference>
<evidence type="ECO:0000313" key="6">
    <source>
        <dbReference type="Proteomes" id="UP000000442"/>
    </source>
</evidence>
<dbReference type="InterPro" id="IPR011766">
    <property type="entry name" value="TPP_enzyme_TPP-bd"/>
</dbReference>
<dbReference type="GO" id="GO:0051539">
    <property type="term" value="F:4 iron, 4 sulfur cluster binding"/>
    <property type="evidence" value="ECO:0007669"/>
    <property type="project" value="UniProtKB-UniRule"/>
</dbReference>
<protein>
    <recommendedName>
        <fullName evidence="3">Indolepyruvate oxidoreductase subunit IorA</fullName>
        <shortName evidence="3">IOR</shortName>
        <ecNumber evidence="3">1.2.7.8</ecNumber>
    </recommendedName>
    <alternativeName>
        <fullName evidence="3">Indolepyruvate ferredoxin oxidoreductase subunit alpha</fullName>
    </alternativeName>
</protein>
<proteinExistence type="predicted"/>
<dbReference type="PROSITE" id="PS51379">
    <property type="entry name" value="4FE4S_FER_2"/>
    <property type="match status" value="1"/>
</dbReference>
<dbReference type="Pfam" id="PF00037">
    <property type="entry name" value="Fer4"/>
    <property type="match status" value="1"/>
</dbReference>
<keyword evidence="1 3" id="KW-0479">Metal-binding</keyword>
<gene>
    <name evidence="5" type="primary">iorA4</name>
    <name evidence="5" type="ordered locus">HRM2_40790</name>
</gene>
<dbReference type="GO" id="GO:0043805">
    <property type="term" value="F:indolepyruvate ferredoxin oxidoreductase activity"/>
    <property type="evidence" value="ECO:0007669"/>
    <property type="project" value="UniProtKB-UniRule"/>
</dbReference>
<dbReference type="RefSeq" id="WP_015905869.1">
    <property type="nucleotide sequence ID" value="NC_012108.1"/>
</dbReference>
<dbReference type="InterPro" id="IPR029061">
    <property type="entry name" value="THDP-binding"/>
</dbReference>
<dbReference type="InterPro" id="IPR017896">
    <property type="entry name" value="4Fe4S_Fe-S-bd"/>
</dbReference>
<dbReference type="PANTHER" id="PTHR43710:SF7">
    <property type="entry name" value="INDOLEPYRUVATE OXIDOREDUCTASE SUBUNIT IORA"/>
    <property type="match status" value="1"/>
</dbReference>
<comment type="function">
    <text evidence="3">Catalyzes the ferredoxin-dependent oxidative decarboxylation of arylpyruvates.</text>
</comment>
<dbReference type="KEGG" id="dat:HRM2_40790"/>
<dbReference type="Pfam" id="PF02775">
    <property type="entry name" value="TPP_enzyme_C"/>
    <property type="match status" value="1"/>
</dbReference>
<dbReference type="GO" id="GO:0044281">
    <property type="term" value="P:small molecule metabolic process"/>
    <property type="evidence" value="ECO:0007669"/>
    <property type="project" value="UniProtKB-ARBA"/>
</dbReference>
<dbReference type="Proteomes" id="UP000000442">
    <property type="component" value="Chromosome"/>
</dbReference>
<dbReference type="STRING" id="177437.HRM2_40790"/>
<keyword evidence="3" id="KW-0408">Iron</keyword>
<evidence type="ECO:0000256" key="1">
    <source>
        <dbReference type="ARBA" id="ARBA00022723"/>
    </source>
</evidence>
<keyword evidence="3" id="KW-0411">Iron-sulfur</keyword>
<organism evidence="5 6">
    <name type="scientific">Desulforapulum autotrophicum (strain ATCC 43914 / DSM 3382 / VKM B-1955 / HRM2)</name>
    <name type="common">Desulfobacterium autotrophicum</name>
    <dbReference type="NCBI Taxonomy" id="177437"/>
    <lineage>
        <taxon>Bacteria</taxon>
        <taxon>Pseudomonadati</taxon>
        <taxon>Thermodesulfobacteriota</taxon>
        <taxon>Desulfobacteria</taxon>
        <taxon>Desulfobacterales</taxon>
        <taxon>Desulfobacteraceae</taxon>
        <taxon>Desulforapulum</taxon>
    </lineage>
</organism>
<dbReference type="FunFam" id="3.40.50.970:FF:000039">
    <property type="entry name" value="Indolepyruvate oxidoreductase subunit IorA"/>
    <property type="match status" value="1"/>
</dbReference>
<keyword evidence="3" id="KW-0813">Transport</keyword>
<keyword evidence="2 3" id="KW-0560">Oxidoreductase</keyword>
<dbReference type="AlphaFoldDB" id="C0QCB9"/>
<dbReference type="HOGENOM" id="CLU_017727_0_0_7"/>
<dbReference type="eggNOG" id="COG4231">
    <property type="taxonomic scope" value="Bacteria"/>
</dbReference>
<evidence type="ECO:0000256" key="3">
    <source>
        <dbReference type="PIRNR" id="PIRNR006439"/>
    </source>
</evidence>
<dbReference type="InterPro" id="IPR045025">
    <property type="entry name" value="HACL1-like"/>
</dbReference>
<dbReference type="Gene3D" id="3.40.50.970">
    <property type="match status" value="2"/>
</dbReference>
<dbReference type="SUPFAM" id="SSF54862">
    <property type="entry name" value="4Fe-4S ferredoxins"/>
    <property type="match status" value="1"/>
</dbReference>
<comment type="cofactor">
    <cofactor evidence="3">
        <name>[4Fe-4S] cluster</name>
        <dbReference type="ChEBI" id="CHEBI:49883"/>
    </cofactor>
    <text evidence="3">Binds 2 [4Fe-4S] clusters. In this family the first cluster has a non-standard and varying [4Fe-4S] binding motif CX(2)CX(2)CX(4-5)CP.</text>
</comment>
<accession>C0QCB9</accession>
<comment type="catalytic activity">
    <reaction evidence="3">
        <text>indole-3-pyruvate + 2 oxidized [2Fe-2S]-[ferredoxin] + CoA = (indol-3-yl)acetyl-CoA + 2 reduced [2Fe-2S]-[ferredoxin] + CO2 + H(+)</text>
        <dbReference type="Rhea" id="RHEA:12645"/>
        <dbReference type="Rhea" id="RHEA-COMP:10000"/>
        <dbReference type="Rhea" id="RHEA-COMP:10001"/>
        <dbReference type="ChEBI" id="CHEBI:15378"/>
        <dbReference type="ChEBI" id="CHEBI:16526"/>
        <dbReference type="ChEBI" id="CHEBI:17640"/>
        <dbReference type="ChEBI" id="CHEBI:33737"/>
        <dbReference type="ChEBI" id="CHEBI:33738"/>
        <dbReference type="ChEBI" id="CHEBI:57271"/>
        <dbReference type="ChEBI" id="CHEBI:57287"/>
        <dbReference type="EC" id="1.2.7.8"/>
    </reaction>
</comment>
<keyword evidence="3" id="KW-0249">Electron transport</keyword>
<reference evidence="5 6" key="1">
    <citation type="journal article" date="2009" name="Environ. Microbiol.">
        <title>Genome sequence of Desulfobacterium autotrophicum HRM2, a marine sulfate reducer oxidizing organic carbon completely to carbon dioxide.</title>
        <authorList>
            <person name="Strittmatter A.W."/>
            <person name="Liesegang H."/>
            <person name="Rabus R."/>
            <person name="Decker I."/>
            <person name="Amann J."/>
            <person name="Andres S."/>
            <person name="Henne A."/>
            <person name="Fricke W.F."/>
            <person name="Martinez-Arias R."/>
            <person name="Bartels D."/>
            <person name="Goesmann A."/>
            <person name="Krause L."/>
            <person name="Puehler A."/>
            <person name="Klenk H.P."/>
            <person name="Richter M."/>
            <person name="Schuler M."/>
            <person name="Gloeckner F.O."/>
            <person name="Meyerdierks A."/>
            <person name="Gottschalk G."/>
            <person name="Amann R."/>
        </authorList>
    </citation>
    <scope>NUCLEOTIDE SEQUENCE [LARGE SCALE GENOMIC DNA]</scope>
    <source>
        <strain evidence="6">ATCC 43914 / DSM 3382 / HRM2</strain>
    </source>
</reference>
<dbReference type="OrthoDB" id="9804603at2"/>
<dbReference type="InterPro" id="IPR002880">
    <property type="entry name" value="Pyrv_Fd/Flavodoxin_OxRdtase_N"/>
</dbReference>
<dbReference type="SUPFAM" id="SSF52518">
    <property type="entry name" value="Thiamin diphosphate-binding fold (THDP-binding)"/>
    <property type="match status" value="2"/>
</dbReference>
<dbReference type="InterPro" id="IPR017721">
    <property type="entry name" value="IorA"/>
</dbReference>
<dbReference type="EC" id="1.2.7.8" evidence="3"/>
<dbReference type="GO" id="GO:0030976">
    <property type="term" value="F:thiamine pyrophosphate binding"/>
    <property type="evidence" value="ECO:0007669"/>
    <property type="project" value="InterPro"/>
</dbReference>
<dbReference type="CDD" id="cd02008">
    <property type="entry name" value="TPP_IOR_alpha"/>
    <property type="match status" value="1"/>
</dbReference>
<dbReference type="PIRSF" id="PIRSF006439">
    <property type="entry name" value="Indolepyruvate_ferr_oxidored"/>
    <property type="match status" value="1"/>
</dbReference>
<name>C0QCB9_DESAH</name>
<dbReference type="PANTHER" id="PTHR43710">
    <property type="entry name" value="2-HYDROXYACYL-COA LYASE"/>
    <property type="match status" value="1"/>
</dbReference>